<reference evidence="2" key="1">
    <citation type="submission" date="2020-05" db="EMBL/GenBank/DDBJ databases">
        <authorList>
            <person name="Chiriac C."/>
            <person name="Salcher M."/>
            <person name="Ghai R."/>
            <person name="Kavagutti S V."/>
        </authorList>
    </citation>
    <scope>NUCLEOTIDE SEQUENCE</scope>
</reference>
<evidence type="ECO:0000313" key="2">
    <source>
        <dbReference type="EMBL" id="CAB5226766.1"/>
    </source>
</evidence>
<organism evidence="2">
    <name type="scientific">uncultured Caudovirales phage</name>
    <dbReference type="NCBI Taxonomy" id="2100421"/>
    <lineage>
        <taxon>Viruses</taxon>
        <taxon>Duplodnaviria</taxon>
        <taxon>Heunggongvirae</taxon>
        <taxon>Uroviricota</taxon>
        <taxon>Caudoviricetes</taxon>
        <taxon>Peduoviridae</taxon>
        <taxon>Maltschvirus</taxon>
        <taxon>Maltschvirus maltsch</taxon>
    </lineage>
</organism>
<evidence type="ECO:0008006" key="3">
    <source>
        <dbReference type="Google" id="ProtNLM"/>
    </source>
</evidence>
<dbReference type="EMBL" id="LR798364">
    <property type="protein sequence ID" value="CAB5226766.1"/>
    <property type="molecule type" value="Genomic_DNA"/>
</dbReference>
<sequence length="221" mass="23238">MALLNFDASQVAPDNGALDPVPAGWYNVVINHSEIVPTKSGDGAMLKLRFNVVDGTFTGRSIFSRLNIRNANSVAQNIAHAQLSAICHAVGVINVTDSSMIHNIPLKIRVKITEQEGYSPSNDIIAYKNINEAVEMPKTQVMPSAIPPAIPPVMGSVPAPAILGQAPLQAWAQPAPVAVAPVAPVAVAPVTIPMVEPIAPVAEPVAEPAFDPSQPPAWMTK</sequence>
<protein>
    <recommendedName>
        <fullName evidence="3">DUF669 domain-containing protein</fullName>
    </recommendedName>
</protein>
<accession>A0A6J7XAC7</accession>
<proteinExistence type="predicted"/>
<gene>
    <name evidence="2" type="ORF">UFOVP1516_21</name>
    <name evidence="1" type="ORF">UFOVP887_23</name>
</gene>
<dbReference type="InterPro" id="IPR007731">
    <property type="entry name" value="DUF669"/>
</dbReference>
<evidence type="ECO:0000313" key="1">
    <source>
        <dbReference type="EMBL" id="CAB4168972.1"/>
    </source>
</evidence>
<name>A0A6J7XAC7_9CAUD</name>
<dbReference type="Pfam" id="PF05037">
    <property type="entry name" value="DUF669"/>
    <property type="match status" value="1"/>
</dbReference>
<dbReference type="EMBL" id="LR796837">
    <property type="protein sequence ID" value="CAB4168972.1"/>
    <property type="molecule type" value="Genomic_DNA"/>
</dbReference>